<dbReference type="Pfam" id="PF12802">
    <property type="entry name" value="MarR_2"/>
    <property type="match status" value="1"/>
</dbReference>
<proteinExistence type="predicted"/>
<evidence type="ECO:0000259" key="4">
    <source>
        <dbReference type="PROSITE" id="PS50995"/>
    </source>
</evidence>
<dbReference type="PROSITE" id="PS50995">
    <property type="entry name" value="HTH_MARR_2"/>
    <property type="match status" value="1"/>
</dbReference>
<feature type="domain" description="HTH marR-type" evidence="4">
    <location>
        <begin position="11"/>
        <end position="144"/>
    </location>
</feature>
<dbReference type="EMBL" id="JBEZNA010000017">
    <property type="protein sequence ID" value="MEU9577592.1"/>
    <property type="molecule type" value="Genomic_DNA"/>
</dbReference>
<dbReference type="PANTHER" id="PTHR42756:SF1">
    <property type="entry name" value="TRANSCRIPTIONAL REPRESSOR OF EMRAB OPERON"/>
    <property type="match status" value="1"/>
</dbReference>
<keyword evidence="3" id="KW-0804">Transcription</keyword>
<keyword evidence="1" id="KW-0805">Transcription regulation</keyword>
<dbReference type="PRINTS" id="PR00598">
    <property type="entry name" value="HTHMARR"/>
</dbReference>
<evidence type="ECO:0000256" key="2">
    <source>
        <dbReference type="ARBA" id="ARBA00023125"/>
    </source>
</evidence>
<dbReference type="Gene3D" id="1.10.10.10">
    <property type="entry name" value="Winged helix-like DNA-binding domain superfamily/Winged helix DNA-binding domain"/>
    <property type="match status" value="1"/>
</dbReference>
<dbReference type="Proteomes" id="UP001551584">
    <property type="component" value="Unassembled WGS sequence"/>
</dbReference>
<dbReference type="SUPFAM" id="SSF46785">
    <property type="entry name" value="Winged helix' DNA-binding domain"/>
    <property type="match status" value="1"/>
</dbReference>
<evidence type="ECO:0000256" key="3">
    <source>
        <dbReference type="ARBA" id="ARBA00023163"/>
    </source>
</evidence>
<dbReference type="InterPro" id="IPR036390">
    <property type="entry name" value="WH_DNA-bd_sf"/>
</dbReference>
<dbReference type="InterPro" id="IPR023187">
    <property type="entry name" value="Tscrpt_reg_MarR-type_CS"/>
</dbReference>
<organism evidence="5 6">
    <name type="scientific">Streptomyces chilikensis</name>
    <dbReference type="NCBI Taxonomy" id="1194079"/>
    <lineage>
        <taxon>Bacteria</taxon>
        <taxon>Bacillati</taxon>
        <taxon>Actinomycetota</taxon>
        <taxon>Actinomycetes</taxon>
        <taxon>Kitasatosporales</taxon>
        <taxon>Streptomycetaceae</taxon>
        <taxon>Streptomyces</taxon>
    </lineage>
</organism>
<dbReference type="RefSeq" id="WP_359270940.1">
    <property type="nucleotide sequence ID" value="NZ_JBEZNA010000017.1"/>
</dbReference>
<protein>
    <submittedName>
        <fullName evidence="5">MarR family winged helix-turn-helix transcriptional regulator</fullName>
    </submittedName>
</protein>
<sequence length="163" mass="17852">MKDAPLPDPLADRLGYLLKQAHARLAAGMAEALAPYRLHPRELGVMAAIEAGGRQSSQMEIAERIGLDRTSMVGVIDALEEKGYVERRRSDRDRRRNVVTLTPVGERTLAEAERARERVDRDFLAPLDPAAAAALVETLAALHRAHGRDVVGPPECPVPHDRA</sequence>
<dbReference type="PROSITE" id="PS01117">
    <property type="entry name" value="HTH_MARR_1"/>
    <property type="match status" value="1"/>
</dbReference>
<comment type="caution">
    <text evidence="5">The sequence shown here is derived from an EMBL/GenBank/DDBJ whole genome shotgun (WGS) entry which is preliminary data.</text>
</comment>
<reference evidence="5 6" key="1">
    <citation type="submission" date="2024-06" db="EMBL/GenBank/DDBJ databases">
        <title>The Natural Products Discovery Center: Release of the First 8490 Sequenced Strains for Exploring Actinobacteria Biosynthetic Diversity.</title>
        <authorList>
            <person name="Kalkreuter E."/>
            <person name="Kautsar S.A."/>
            <person name="Yang D."/>
            <person name="Bader C.D."/>
            <person name="Teijaro C.N."/>
            <person name="Fluegel L."/>
            <person name="Davis C.M."/>
            <person name="Simpson J.R."/>
            <person name="Lauterbach L."/>
            <person name="Steele A.D."/>
            <person name="Gui C."/>
            <person name="Meng S."/>
            <person name="Li G."/>
            <person name="Viehrig K."/>
            <person name="Ye F."/>
            <person name="Su P."/>
            <person name="Kiefer A.F."/>
            <person name="Nichols A."/>
            <person name="Cepeda A.J."/>
            <person name="Yan W."/>
            <person name="Fan B."/>
            <person name="Jiang Y."/>
            <person name="Adhikari A."/>
            <person name="Zheng C.-J."/>
            <person name="Schuster L."/>
            <person name="Cowan T.M."/>
            <person name="Smanski M.J."/>
            <person name="Chevrette M.G."/>
            <person name="De Carvalho L.P.S."/>
            <person name="Shen B."/>
        </authorList>
    </citation>
    <scope>NUCLEOTIDE SEQUENCE [LARGE SCALE GENOMIC DNA]</scope>
    <source>
        <strain evidence="5 6">NPDC048117</strain>
    </source>
</reference>
<evidence type="ECO:0000313" key="5">
    <source>
        <dbReference type="EMBL" id="MEU9577592.1"/>
    </source>
</evidence>
<evidence type="ECO:0000256" key="1">
    <source>
        <dbReference type="ARBA" id="ARBA00023015"/>
    </source>
</evidence>
<evidence type="ECO:0000313" key="6">
    <source>
        <dbReference type="Proteomes" id="UP001551584"/>
    </source>
</evidence>
<dbReference type="SMART" id="SM00347">
    <property type="entry name" value="HTH_MARR"/>
    <property type="match status" value="1"/>
</dbReference>
<accession>A0ABV3EN17</accession>
<keyword evidence="6" id="KW-1185">Reference proteome</keyword>
<dbReference type="InterPro" id="IPR000835">
    <property type="entry name" value="HTH_MarR-typ"/>
</dbReference>
<dbReference type="PANTHER" id="PTHR42756">
    <property type="entry name" value="TRANSCRIPTIONAL REGULATOR, MARR"/>
    <property type="match status" value="1"/>
</dbReference>
<name>A0ABV3EN17_9ACTN</name>
<keyword evidence="2" id="KW-0238">DNA-binding</keyword>
<dbReference type="InterPro" id="IPR036388">
    <property type="entry name" value="WH-like_DNA-bd_sf"/>
</dbReference>
<gene>
    <name evidence="5" type="ORF">AB0D95_10055</name>
</gene>